<keyword evidence="2" id="KW-1185">Reference proteome</keyword>
<reference evidence="1 2" key="1">
    <citation type="submission" date="2021-06" db="EMBL/GenBank/DDBJ databases">
        <authorList>
            <person name="Kallberg Y."/>
            <person name="Tangrot J."/>
            <person name="Rosling A."/>
        </authorList>
    </citation>
    <scope>NUCLEOTIDE SEQUENCE [LARGE SCALE GENOMIC DNA]</scope>
    <source>
        <strain evidence="1 2">120-4 pot B 10/14</strain>
    </source>
</reference>
<name>A0ABN7WD72_GIGMA</name>
<organism evidence="1 2">
    <name type="scientific">Gigaspora margarita</name>
    <dbReference type="NCBI Taxonomy" id="4874"/>
    <lineage>
        <taxon>Eukaryota</taxon>
        <taxon>Fungi</taxon>
        <taxon>Fungi incertae sedis</taxon>
        <taxon>Mucoromycota</taxon>
        <taxon>Glomeromycotina</taxon>
        <taxon>Glomeromycetes</taxon>
        <taxon>Diversisporales</taxon>
        <taxon>Gigasporaceae</taxon>
        <taxon>Gigaspora</taxon>
    </lineage>
</organism>
<evidence type="ECO:0000313" key="1">
    <source>
        <dbReference type="EMBL" id="CAG8827500.1"/>
    </source>
</evidence>
<gene>
    <name evidence="1" type="ORF">GMARGA_LOCUS29425</name>
</gene>
<proteinExistence type="predicted"/>
<comment type="caution">
    <text evidence="1">The sequence shown here is derived from an EMBL/GenBank/DDBJ whole genome shotgun (WGS) entry which is preliminary data.</text>
</comment>
<protein>
    <submittedName>
        <fullName evidence="1">44724_t:CDS:1</fullName>
    </submittedName>
</protein>
<dbReference type="Proteomes" id="UP000789901">
    <property type="component" value="Unassembled WGS sequence"/>
</dbReference>
<sequence>MVNKNWVLISKIQDIAATRAFMLRVAKKEGWNVATDIRDFFDKDPIEAFFKKICLVPDSWQKISLRIDTKPEASVLSFLIHLENRFLLAL</sequence>
<accession>A0ABN7WD72</accession>
<feature type="non-terminal residue" evidence="1">
    <location>
        <position position="90"/>
    </location>
</feature>
<evidence type="ECO:0000313" key="2">
    <source>
        <dbReference type="Proteomes" id="UP000789901"/>
    </source>
</evidence>
<dbReference type="EMBL" id="CAJVQB010039569">
    <property type="protein sequence ID" value="CAG8827500.1"/>
    <property type="molecule type" value="Genomic_DNA"/>
</dbReference>